<name>A0ABU0XMW3_9BURK</name>
<dbReference type="RefSeq" id="WP_307778244.1">
    <property type="nucleotide sequence ID" value="NZ_JAVFKP010000001.1"/>
</dbReference>
<dbReference type="EMBL" id="JAVFKP010000001">
    <property type="protein sequence ID" value="MDQ4624854.1"/>
    <property type="molecule type" value="Genomic_DNA"/>
</dbReference>
<keyword evidence="2" id="KW-1185">Reference proteome</keyword>
<gene>
    <name evidence="1" type="ORF">RB624_03010</name>
</gene>
<organism evidence="1 2">
    <name type="scientific">Janthinobacterium lividum</name>
    <dbReference type="NCBI Taxonomy" id="29581"/>
    <lineage>
        <taxon>Bacteria</taxon>
        <taxon>Pseudomonadati</taxon>
        <taxon>Pseudomonadota</taxon>
        <taxon>Betaproteobacteria</taxon>
        <taxon>Burkholderiales</taxon>
        <taxon>Oxalobacteraceae</taxon>
        <taxon>Janthinobacterium</taxon>
    </lineage>
</organism>
<comment type="caution">
    <text evidence="1">The sequence shown here is derived from an EMBL/GenBank/DDBJ whole genome shotgun (WGS) entry which is preliminary data.</text>
</comment>
<reference evidence="1 2" key="1">
    <citation type="submission" date="2023-08" db="EMBL/GenBank/DDBJ databases">
        <title>Draft genome sequence of Janthinobacterium lividum.</title>
        <authorList>
            <person name="Chun B.H."/>
            <person name="Lee Y."/>
        </authorList>
    </citation>
    <scope>NUCLEOTIDE SEQUENCE [LARGE SCALE GENOMIC DNA]</scope>
    <source>
        <strain evidence="1 2">AMJK</strain>
    </source>
</reference>
<proteinExistence type="predicted"/>
<dbReference type="Proteomes" id="UP001237592">
    <property type="component" value="Unassembled WGS sequence"/>
</dbReference>
<evidence type="ECO:0000313" key="2">
    <source>
        <dbReference type="Proteomes" id="UP001237592"/>
    </source>
</evidence>
<protein>
    <submittedName>
        <fullName evidence="1">Uncharacterized protein</fullName>
    </submittedName>
</protein>
<evidence type="ECO:0000313" key="1">
    <source>
        <dbReference type="EMBL" id="MDQ4624854.1"/>
    </source>
</evidence>
<sequence>MTEVHIILTRKEVLISRKPYASWREIQDEFDDYVASLGPWDTATATSWLDEEYSGLSPSAQDQIGAFLYNEQAVRSLSFVE</sequence>
<accession>A0ABU0XMW3</accession>